<keyword evidence="3" id="KW-1185">Reference proteome</keyword>
<dbReference type="InParanoid" id="A0A0D2UJE6"/>
<sequence length="138" mass="16091">MELCLKVGQFQKKKKKKKRAKPIDLNPFQKGAEGRGFQLTTEQRPVGGRKLRGKWRDSESARGKHKTRKKARKKRKSKKIVRNKTTRKAERQRHTRKEDPCCTAYGESVRRNVALCKCGFPTKSEQRKTKVTKNLPKD</sequence>
<feature type="compositionally biased region" description="Basic residues" evidence="1">
    <location>
        <begin position="63"/>
        <end position="95"/>
    </location>
</feature>
<evidence type="ECO:0000256" key="1">
    <source>
        <dbReference type="SAM" id="MobiDB-lite"/>
    </source>
</evidence>
<organism evidence="2 3">
    <name type="scientific">Capsaspora owczarzaki (strain ATCC 30864)</name>
    <dbReference type="NCBI Taxonomy" id="595528"/>
    <lineage>
        <taxon>Eukaryota</taxon>
        <taxon>Filasterea</taxon>
        <taxon>Capsaspora</taxon>
    </lineage>
</organism>
<name>A0A0D2UJE6_CAPO3</name>
<dbReference type="EMBL" id="KE346368">
    <property type="protein sequence ID" value="KJE95206.1"/>
    <property type="molecule type" value="Genomic_DNA"/>
</dbReference>
<gene>
    <name evidence="2" type="ORF">CAOG_009888</name>
</gene>
<dbReference type="Proteomes" id="UP000008743">
    <property type="component" value="Unassembled WGS sequence"/>
</dbReference>
<evidence type="ECO:0000313" key="2">
    <source>
        <dbReference type="EMBL" id="KJE95206.1"/>
    </source>
</evidence>
<dbReference type="AlphaFoldDB" id="A0A0D2UJE6"/>
<feature type="compositionally biased region" description="Basic residues" evidence="1">
    <location>
        <begin position="11"/>
        <end position="20"/>
    </location>
</feature>
<feature type="region of interest" description="Disordered" evidence="1">
    <location>
        <begin position="1"/>
        <end position="99"/>
    </location>
</feature>
<evidence type="ECO:0000313" key="3">
    <source>
        <dbReference type="Proteomes" id="UP000008743"/>
    </source>
</evidence>
<reference evidence="3" key="1">
    <citation type="submission" date="2011-02" db="EMBL/GenBank/DDBJ databases">
        <title>The Genome Sequence of Capsaspora owczarzaki ATCC 30864.</title>
        <authorList>
            <person name="Russ C."/>
            <person name="Cuomo C."/>
            <person name="Burger G."/>
            <person name="Gray M.W."/>
            <person name="Holland P.W.H."/>
            <person name="King N."/>
            <person name="Lang F.B.F."/>
            <person name="Roger A.J."/>
            <person name="Ruiz-Trillo I."/>
            <person name="Young S.K."/>
            <person name="Zeng Q."/>
            <person name="Gargeya S."/>
            <person name="Alvarado L."/>
            <person name="Berlin A."/>
            <person name="Chapman S.B."/>
            <person name="Chen Z."/>
            <person name="Freedman E."/>
            <person name="Gellesch M."/>
            <person name="Goldberg J."/>
            <person name="Griggs A."/>
            <person name="Gujja S."/>
            <person name="Heilman E."/>
            <person name="Heiman D."/>
            <person name="Howarth C."/>
            <person name="Mehta T."/>
            <person name="Neiman D."/>
            <person name="Pearson M."/>
            <person name="Roberts A."/>
            <person name="Saif S."/>
            <person name="Shea T."/>
            <person name="Shenoy N."/>
            <person name="Sisk P."/>
            <person name="Stolte C."/>
            <person name="Sykes S."/>
            <person name="White J."/>
            <person name="Yandava C."/>
            <person name="Haas B."/>
            <person name="Nusbaum C."/>
            <person name="Birren B."/>
        </authorList>
    </citation>
    <scope>NUCLEOTIDE SEQUENCE</scope>
    <source>
        <strain evidence="3">ATCC 30864</strain>
    </source>
</reference>
<proteinExistence type="predicted"/>
<protein>
    <submittedName>
        <fullName evidence="2">Uncharacterized protein</fullName>
    </submittedName>
</protein>
<accession>A0A0D2UJE6</accession>